<dbReference type="HOGENOM" id="CLU_088825_2_0_1"/>
<evidence type="ECO:0000313" key="8">
    <source>
        <dbReference type="Proteomes" id="UP000014500"/>
    </source>
</evidence>
<dbReference type="GO" id="GO:0008289">
    <property type="term" value="F:lipid binding"/>
    <property type="evidence" value="ECO:0007669"/>
    <property type="project" value="UniProtKB-KW"/>
</dbReference>
<keyword evidence="4" id="KW-0446">Lipid-binding</keyword>
<feature type="domain" description="GMP phosphodiesterase delta subunit" evidence="6">
    <location>
        <begin position="111"/>
        <end position="267"/>
    </location>
</feature>
<evidence type="ECO:0000259" key="6">
    <source>
        <dbReference type="Pfam" id="PF05351"/>
    </source>
</evidence>
<dbReference type="STRING" id="126957.T1JIL9"/>
<proteinExistence type="inferred from homology"/>
<evidence type="ECO:0000256" key="1">
    <source>
        <dbReference type="ARBA" id="ARBA00008102"/>
    </source>
</evidence>
<dbReference type="SUPFAM" id="SSF81296">
    <property type="entry name" value="E set domains"/>
    <property type="match status" value="1"/>
</dbReference>
<dbReference type="Pfam" id="PF05351">
    <property type="entry name" value="GMP_PDE_delta"/>
    <property type="match status" value="1"/>
</dbReference>
<organism evidence="7 8">
    <name type="scientific">Strigamia maritima</name>
    <name type="common">European centipede</name>
    <name type="synonym">Geophilus maritimus</name>
    <dbReference type="NCBI Taxonomy" id="126957"/>
    <lineage>
        <taxon>Eukaryota</taxon>
        <taxon>Metazoa</taxon>
        <taxon>Ecdysozoa</taxon>
        <taxon>Arthropoda</taxon>
        <taxon>Myriapoda</taxon>
        <taxon>Chilopoda</taxon>
        <taxon>Pleurostigmophora</taxon>
        <taxon>Geophilomorpha</taxon>
        <taxon>Linotaeniidae</taxon>
        <taxon>Strigamia</taxon>
    </lineage>
</organism>
<protein>
    <recommendedName>
        <fullName evidence="6">GMP phosphodiesterase delta subunit domain-containing protein</fullName>
    </recommendedName>
</protein>
<keyword evidence="8" id="KW-1185">Reference proteome</keyword>
<feature type="region of interest" description="Disordered" evidence="5">
    <location>
        <begin position="42"/>
        <end position="74"/>
    </location>
</feature>
<reference evidence="7" key="2">
    <citation type="submission" date="2015-02" db="UniProtKB">
        <authorList>
            <consortium name="EnsemblMetazoa"/>
        </authorList>
    </citation>
    <scope>IDENTIFICATION</scope>
</reference>
<dbReference type="eggNOG" id="KOG4037">
    <property type="taxonomic scope" value="Eukaryota"/>
</dbReference>
<name>T1JIL9_STRMM</name>
<dbReference type="PANTHER" id="PTHR12951:SF1">
    <property type="entry name" value="PROTEIN UNC-119 HOMOLOG"/>
    <property type="match status" value="1"/>
</dbReference>
<dbReference type="EMBL" id="JH431806">
    <property type="status" value="NOT_ANNOTATED_CDS"/>
    <property type="molecule type" value="Genomic_DNA"/>
</dbReference>
<dbReference type="GO" id="GO:0005929">
    <property type="term" value="C:cilium"/>
    <property type="evidence" value="ECO:0007669"/>
    <property type="project" value="TreeGrafter"/>
</dbReference>
<dbReference type="OMA" id="CLVMHNK"/>
<evidence type="ECO:0000313" key="7">
    <source>
        <dbReference type="EnsemblMetazoa" id="SMAR013700-PA"/>
    </source>
</evidence>
<dbReference type="AlphaFoldDB" id="T1JIL9"/>
<evidence type="ECO:0000256" key="3">
    <source>
        <dbReference type="ARBA" id="ARBA00022927"/>
    </source>
</evidence>
<dbReference type="InterPro" id="IPR014756">
    <property type="entry name" value="Ig_E-set"/>
</dbReference>
<accession>T1JIL9</accession>
<dbReference type="InterPro" id="IPR051519">
    <property type="entry name" value="PDE6D_unc-119_myristoyl-bd"/>
</dbReference>
<dbReference type="GO" id="GO:0042953">
    <property type="term" value="P:lipoprotein transport"/>
    <property type="evidence" value="ECO:0007669"/>
    <property type="project" value="TreeGrafter"/>
</dbReference>
<sequence>TKSSLFRISSSEQVCAFERFIYTFAFTSTRIHASSHISNNEMSVKSSSGYKKKSGSHVPSVAARQSKSRKDQAIYETDPITEDELIRKEVVSPDDVLRLPKISENYLCSPEANIYDIDFTRFKIRDMESATVLFEIAKPPILGDEIEDQEDVDPNAGRFVRYQFTPQFLKLKTVGATVEFTVGNKPVNKFRMIERHFFRDKLLKSFDFEFGFCIPNSKNTCEHIYEFPTLPPDLMQDMIASPFETRSDSFYFVEDRLIMHNKADYAYNGGMQPL</sequence>
<dbReference type="EnsemblMetazoa" id="SMAR013700-RA">
    <property type="protein sequence ID" value="SMAR013700-PA"/>
    <property type="gene ID" value="SMAR013700"/>
</dbReference>
<dbReference type="PhylomeDB" id="T1JIL9"/>
<dbReference type="Proteomes" id="UP000014500">
    <property type="component" value="Unassembled WGS sequence"/>
</dbReference>
<dbReference type="GO" id="GO:0060271">
    <property type="term" value="P:cilium assembly"/>
    <property type="evidence" value="ECO:0007669"/>
    <property type="project" value="TreeGrafter"/>
</dbReference>
<dbReference type="GO" id="GO:0007399">
    <property type="term" value="P:nervous system development"/>
    <property type="evidence" value="ECO:0007669"/>
    <property type="project" value="TreeGrafter"/>
</dbReference>
<evidence type="ECO:0000256" key="5">
    <source>
        <dbReference type="SAM" id="MobiDB-lite"/>
    </source>
</evidence>
<evidence type="ECO:0000256" key="2">
    <source>
        <dbReference type="ARBA" id="ARBA00022448"/>
    </source>
</evidence>
<keyword evidence="3" id="KW-0653">Protein transport</keyword>
<dbReference type="Gene3D" id="2.70.50.40">
    <property type="entry name" value="GMP phosphodiesterase, delta subunit"/>
    <property type="match status" value="1"/>
</dbReference>
<comment type="similarity">
    <text evidence="1">Belongs to the PDE6D/unc-119 family.</text>
</comment>
<dbReference type="PANTHER" id="PTHR12951">
    <property type="entry name" value="RETINAL PROTEIN 4"/>
    <property type="match status" value="1"/>
</dbReference>
<dbReference type="InterPro" id="IPR037036">
    <property type="entry name" value="PDED_dom_sf"/>
</dbReference>
<dbReference type="InterPro" id="IPR008015">
    <property type="entry name" value="PDED_dom"/>
</dbReference>
<keyword evidence="2" id="KW-0813">Transport</keyword>
<dbReference type="FunFam" id="2.70.50.40:FF:000006">
    <property type="entry name" value="Retinal protein, putative"/>
    <property type="match status" value="1"/>
</dbReference>
<reference evidence="8" key="1">
    <citation type="submission" date="2011-05" db="EMBL/GenBank/DDBJ databases">
        <authorList>
            <person name="Richards S.R."/>
            <person name="Qu J."/>
            <person name="Jiang H."/>
            <person name="Jhangiani S.N."/>
            <person name="Agravi P."/>
            <person name="Goodspeed R."/>
            <person name="Gross S."/>
            <person name="Mandapat C."/>
            <person name="Jackson L."/>
            <person name="Mathew T."/>
            <person name="Pu L."/>
            <person name="Thornton R."/>
            <person name="Saada N."/>
            <person name="Wilczek-Boney K.B."/>
            <person name="Lee S."/>
            <person name="Kovar C."/>
            <person name="Wu Y."/>
            <person name="Scherer S.E."/>
            <person name="Worley K.C."/>
            <person name="Muzny D.M."/>
            <person name="Gibbs R."/>
        </authorList>
    </citation>
    <scope>NUCLEOTIDE SEQUENCE</scope>
    <source>
        <strain evidence="8">Brora</strain>
    </source>
</reference>
<evidence type="ECO:0000256" key="4">
    <source>
        <dbReference type="ARBA" id="ARBA00023121"/>
    </source>
</evidence>